<evidence type="ECO:0000256" key="1">
    <source>
        <dbReference type="SAM" id="MobiDB-lite"/>
    </source>
</evidence>
<proteinExistence type="predicted"/>
<accession>A0A2H3AZ48</accession>
<feature type="region of interest" description="Disordered" evidence="1">
    <location>
        <begin position="1"/>
        <end position="24"/>
    </location>
</feature>
<dbReference type="EMBL" id="KZ293455">
    <property type="protein sequence ID" value="PBK63915.1"/>
    <property type="molecule type" value="Genomic_DNA"/>
</dbReference>
<reference evidence="3" key="1">
    <citation type="journal article" date="2017" name="Nat. Ecol. Evol.">
        <title>Genome expansion and lineage-specific genetic innovations in the forest pathogenic fungi Armillaria.</title>
        <authorList>
            <person name="Sipos G."/>
            <person name="Prasanna A.N."/>
            <person name="Walter M.C."/>
            <person name="O'Connor E."/>
            <person name="Balint B."/>
            <person name="Krizsan K."/>
            <person name="Kiss B."/>
            <person name="Hess J."/>
            <person name="Varga T."/>
            <person name="Slot J."/>
            <person name="Riley R."/>
            <person name="Boka B."/>
            <person name="Rigling D."/>
            <person name="Barry K."/>
            <person name="Lee J."/>
            <person name="Mihaltcheva S."/>
            <person name="LaButti K."/>
            <person name="Lipzen A."/>
            <person name="Waldron R."/>
            <person name="Moloney N.M."/>
            <person name="Sperisen C."/>
            <person name="Kredics L."/>
            <person name="Vagvoelgyi C."/>
            <person name="Patrignani A."/>
            <person name="Fitzpatrick D."/>
            <person name="Nagy I."/>
            <person name="Doyle S."/>
            <person name="Anderson J.B."/>
            <person name="Grigoriev I.V."/>
            <person name="Gueldener U."/>
            <person name="Muensterkoetter M."/>
            <person name="Nagy L.G."/>
        </authorList>
    </citation>
    <scope>NUCLEOTIDE SEQUENCE [LARGE SCALE GENOMIC DNA]</scope>
    <source>
        <strain evidence="3">28-4</strain>
    </source>
</reference>
<organism evidence="2 3">
    <name type="scientific">Armillaria solidipes</name>
    <dbReference type="NCBI Taxonomy" id="1076256"/>
    <lineage>
        <taxon>Eukaryota</taxon>
        <taxon>Fungi</taxon>
        <taxon>Dikarya</taxon>
        <taxon>Basidiomycota</taxon>
        <taxon>Agaricomycotina</taxon>
        <taxon>Agaricomycetes</taxon>
        <taxon>Agaricomycetidae</taxon>
        <taxon>Agaricales</taxon>
        <taxon>Marasmiineae</taxon>
        <taxon>Physalacriaceae</taxon>
        <taxon>Armillaria</taxon>
    </lineage>
</organism>
<sequence length="170" mass="19572">MDDSGDKPLSPSHYRLQRNPRPAPVLPEDIINQELHRARNHCTAEELAFLQFQHRQISSWQQVINSCCYYWGSLLHNPQGHRLATPEGVVQMMQAYIRTYSVVIVDENSRVARVSLPERYYPSHWKSEEGKPTWATLKEGLYGTKRYLDTLAESGQMVVDRMSSPTARTA</sequence>
<dbReference type="Proteomes" id="UP000218334">
    <property type="component" value="Unassembled WGS sequence"/>
</dbReference>
<protein>
    <submittedName>
        <fullName evidence="2">Uncharacterized protein</fullName>
    </submittedName>
</protein>
<evidence type="ECO:0000313" key="2">
    <source>
        <dbReference type="EMBL" id="PBK63915.1"/>
    </source>
</evidence>
<keyword evidence="3" id="KW-1185">Reference proteome</keyword>
<name>A0A2H3AZ48_9AGAR</name>
<dbReference type="AlphaFoldDB" id="A0A2H3AZ48"/>
<evidence type="ECO:0000313" key="3">
    <source>
        <dbReference type="Proteomes" id="UP000218334"/>
    </source>
</evidence>
<gene>
    <name evidence="2" type="ORF">ARMSODRAFT_962672</name>
</gene>